<accession>A0A6A5Y112</accession>
<dbReference type="InterPro" id="IPR007529">
    <property type="entry name" value="Znf_HIT"/>
</dbReference>
<dbReference type="Proteomes" id="UP000799778">
    <property type="component" value="Unassembled WGS sequence"/>
</dbReference>
<dbReference type="InterPro" id="IPR051639">
    <property type="entry name" value="BCD1"/>
</dbReference>
<dbReference type="Pfam" id="PF25790">
    <property type="entry name" value="BCD1"/>
    <property type="match status" value="1"/>
</dbReference>
<dbReference type="OrthoDB" id="272357at2759"/>
<dbReference type="Pfam" id="PF04438">
    <property type="entry name" value="zf-HIT"/>
    <property type="match status" value="1"/>
</dbReference>
<keyword evidence="10" id="KW-1185">Reference proteome</keyword>
<feature type="domain" description="HIT-type" evidence="8">
    <location>
        <begin position="11"/>
        <end position="45"/>
    </location>
</feature>
<dbReference type="CDD" id="cd23023">
    <property type="entry name" value="zf-HIT_BCD1"/>
    <property type="match status" value="1"/>
</dbReference>
<evidence type="ECO:0000256" key="6">
    <source>
        <dbReference type="PROSITE-ProRule" id="PRU00453"/>
    </source>
</evidence>
<sequence>MVEETLLSDLCSSCNVNQPKYRCPGCAARTCSLPCYKRHQQRAQCTGKRDPTKFVKKSQLATPAGIDHDFNFLTGIERDLKKAESDVQERLPSVSGDPRRSAPKGLVTDKRLADAGVTVFRAPKGLTRQRENKTHLSGKRHIVWTVEWLHEDKTRLLSEFSETQPVGEAYRNLIGETSQKSSRKRKREAQENKRETQDVAPVDEVRAGVLSDDEKSELLPSGRRSPSVVEESGASVSAASTTEAITSAKVEGHDGSSSHVDEQLSKSATPRHHYFLLKPRTTANRPVLIPIQPTSTLSASLRGRAILEYPTIYVLTRPDPPAEKFMLEDEYSTHEREEQKEMEDIMTNHPETLRKLAEEQAEAAKDDEVDSEKVLHVLKQDLGILDQSNQ</sequence>
<dbReference type="GO" id="GO:0000492">
    <property type="term" value="P:box C/D snoRNP assembly"/>
    <property type="evidence" value="ECO:0007669"/>
    <property type="project" value="TreeGrafter"/>
</dbReference>
<feature type="region of interest" description="Disordered" evidence="7">
    <location>
        <begin position="248"/>
        <end position="267"/>
    </location>
</feature>
<dbReference type="EMBL" id="ML978067">
    <property type="protein sequence ID" value="KAF2018926.1"/>
    <property type="molecule type" value="Genomic_DNA"/>
</dbReference>
<dbReference type="InterPro" id="IPR057721">
    <property type="entry name" value="BCD1_alpha/beta"/>
</dbReference>
<keyword evidence="2 6" id="KW-0863">Zinc-finger</keyword>
<feature type="compositionally biased region" description="Basic and acidic residues" evidence="7">
    <location>
        <begin position="330"/>
        <end position="343"/>
    </location>
</feature>
<gene>
    <name evidence="9" type="ORF">BU24DRAFT_458654</name>
</gene>
<dbReference type="PANTHER" id="PTHR13483:SF11">
    <property type="entry name" value="ZINC FINGER HIT DOMAIN-CONTAINING PROTEIN 3"/>
    <property type="match status" value="1"/>
</dbReference>
<protein>
    <recommendedName>
        <fullName evidence="8">HIT-type domain-containing protein</fullName>
    </recommendedName>
</protein>
<feature type="compositionally biased region" description="Basic and acidic residues" evidence="7">
    <location>
        <begin position="250"/>
        <end position="264"/>
    </location>
</feature>
<evidence type="ECO:0000256" key="1">
    <source>
        <dbReference type="ARBA" id="ARBA00022723"/>
    </source>
</evidence>
<feature type="region of interest" description="Disordered" evidence="7">
    <location>
        <begin position="171"/>
        <end position="241"/>
    </location>
</feature>
<evidence type="ECO:0000256" key="7">
    <source>
        <dbReference type="SAM" id="MobiDB-lite"/>
    </source>
</evidence>
<dbReference type="PROSITE" id="PS51083">
    <property type="entry name" value="ZF_HIT"/>
    <property type="match status" value="1"/>
</dbReference>
<dbReference type="PANTHER" id="PTHR13483">
    <property type="entry name" value="BOX C_D SNORNA PROTEIN 1-RELATED"/>
    <property type="match status" value="1"/>
</dbReference>
<keyword evidence="3" id="KW-0862">Zinc</keyword>
<dbReference type="GO" id="GO:0005634">
    <property type="term" value="C:nucleus"/>
    <property type="evidence" value="ECO:0007669"/>
    <property type="project" value="TreeGrafter"/>
</dbReference>
<evidence type="ECO:0000256" key="2">
    <source>
        <dbReference type="ARBA" id="ARBA00022771"/>
    </source>
</evidence>
<feature type="region of interest" description="Disordered" evidence="7">
    <location>
        <begin position="330"/>
        <end position="351"/>
    </location>
</feature>
<dbReference type="GO" id="GO:0048254">
    <property type="term" value="P:snoRNA localization"/>
    <property type="evidence" value="ECO:0007669"/>
    <property type="project" value="TreeGrafter"/>
</dbReference>
<keyword evidence="1" id="KW-0479">Metal-binding</keyword>
<evidence type="ECO:0000256" key="4">
    <source>
        <dbReference type="ARBA" id="ARBA00049598"/>
    </source>
</evidence>
<dbReference type="GO" id="GO:0000463">
    <property type="term" value="P:maturation of LSU-rRNA from tricistronic rRNA transcript (SSU-rRNA, 5.8S rRNA, LSU-rRNA)"/>
    <property type="evidence" value="ECO:0007669"/>
    <property type="project" value="TreeGrafter"/>
</dbReference>
<evidence type="ECO:0000313" key="10">
    <source>
        <dbReference type="Proteomes" id="UP000799778"/>
    </source>
</evidence>
<organism evidence="9 10">
    <name type="scientific">Aaosphaeria arxii CBS 175.79</name>
    <dbReference type="NCBI Taxonomy" id="1450172"/>
    <lineage>
        <taxon>Eukaryota</taxon>
        <taxon>Fungi</taxon>
        <taxon>Dikarya</taxon>
        <taxon>Ascomycota</taxon>
        <taxon>Pezizomycotina</taxon>
        <taxon>Dothideomycetes</taxon>
        <taxon>Pleosporomycetidae</taxon>
        <taxon>Pleosporales</taxon>
        <taxon>Pleosporales incertae sedis</taxon>
        <taxon>Aaosphaeria</taxon>
    </lineage>
</organism>
<evidence type="ECO:0000313" key="9">
    <source>
        <dbReference type="EMBL" id="KAF2018926.1"/>
    </source>
</evidence>
<name>A0A6A5Y112_9PLEO</name>
<feature type="compositionally biased region" description="Low complexity" evidence="7">
    <location>
        <begin position="225"/>
        <end position="241"/>
    </location>
</feature>
<evidence type="ECO:0000256" key="5">
    <source>
        <dbReference type="ARBA" id="ARBA00049654"/>
    </source>
</evidence>
<dbReference type="GO" id="GO:0070761">
    <property type="term" value="C:pre-snoRNP complex"/>
    <property type="evidence" value="ECO:0007669"/>
    <property type="project" value="TreeGrafter"/>
</dbReference>
<proteinExistence type="inferred from homology"/>
<dbReference type="Gene3D" id="3.30.60.190">
    <property type="match status" value="1"/>
</dbReference>
<dbReference type="AlphaFoldDB" id="A0A6A5Y112"/>
<feature type="compositionally biased region" description="Basic and acidic residues" evidence="7">
    <location>
        <begin position="188"/>
        <end position="197"/>
    </location>
</feature>
<dbReference type="GeneID" id="54289056"/>
<evidence type="ECO:0000259" key="8">
    <source>
        <dbReference type="PROSITE" id="PS51083"/>
    </source>
</evidence>
<reference evidence="9" key="1">
    <citation type="journal article" date="2020" name="Stud. Mycol.">
        <title>101 Dothideomycetes genomes: a test case for predicting lifestyles and emergence of pathogens.</title>
        <authorList>
            <person name="Haridas S."/>
            <person name="Albert R."/>
            <person name="Binder M."/>
            <person name="Bloem J."/>
            <person name="Labutti K."/>
            <person name="Salamov A."/>
            <person name="Andreopoulos B."/>
            <person name="Baker S."/>
            <person name="Barry K."/>
            <person name="Bills G."/>
            <person name="Bluhm B."/>
            <person name="Cannon C."/>
            <person name="Castanera R."/>
            <person name="Culley D."/>
            <person name="Daum C."/>
            <person name="Ezra D."/>
            <person name="Gonzalez J."/>
            <person name="Henrissat B."/>
            <person name="Kuo A."/>
            <person name="Liang C."/>
            <person name="Lipzen A."/>
            <person name="Lutzoni F."/>
            <person name="Magnuson J."/>
            <person name="Mondo S."/>
            <person name="Nolan M."/>
            <person name="Ohm R."/>
            <person name="Pangilinan J."/>
            <person name="Park H.-J."/>
            <person name="Ramirez L."/>
            <person name="Alfaro M."/>
            <person name="Sun H."/>
            <person name="Tritt A."/>
            <person name="Yoshinaga Y."/>
            <person name="Zwiers L.-H."/>
            <person name="Turgeon B."/>
            <person name="Goodwin S."/>
            <person name="Spatafora J."/>
            <person name="Crous P."/>
            <person name="Grigoriev I."/>
        </authorList>
    </citation>
    <scope>NUCLEOTIDE SEQUENCE</scope>
    <source>
        <strain evidence="9">CBS 175.79</strain>
    </source>
</reference>
<comment type="similarity">
    <text evidence="5">Belongs to the BCD1 family.</text>
</comment>
<dbReference type="GO" id="GO:0008270">
    <property type="term" value="F:zinc ion binding"/>
    <property type="evidence" value="ECO:0007669"/>
    <property type="project" value="UniProtKB-UniRule"/>
</dbReference>
<comment type="function">
    <text evidence="4">Required for box C/D snoRNAs accumulation involved in snoRNA processing, snoRNA transport to the nucleolus and ribosome biogenesis.</text>
</comment>
<dbReference type="SUPFAM" id="SSF144232">
    <property type="entry name" value="HIT/MYND zinc finger-like"/>
    <property type="match status" value="1"/>
</dbReference>
<evidence type="ECO:0000256" key="3">
    <source>
        <dbReference type="ARBA" id="ARBA00022833"/>
    </source>
</evidence>
<dbReference type="RefSeq" id="XP_033387265.1">
    <property type="nucleotide sequence ID" value="XM_033531659.1"/>
</dbReference>